<dbReference type="PROSITE" id="PS51184">
    <property type="entry name" value="JMJC"/>
    <property type="match status" value="1"/>
</dbReference>
<sequence length="398" mass="42409">PPPTALSRLISVPVAEFATDYWGRQPLVSRAADLAGGLEDLFSLDAVDELVSRRGLRTPFVRVAKNGQTLPDSAFTAGGGVGAGISDQVSDDKLLRLFADGATIVLQGLHRTWAPITDFVAALGEDLGHPVQANAYVTPRQSQGFNDHYDVHDVFVVQVAGEKHWRIRPPVRVWPTRDQPWTSCRERVEAAAGEAPLLDVTLRAGDCLYLPRGFLHSATATEEVSAHLTLGVHTWTRVHLAEALVAEAMQALVEVESQRAPLPLGVDVGESDGIAEDVDRLRDVLAGLVAGIDAERVAARLGRQARAAARPGPISPTAQAGRARLLGPDDTIRLRGFLRPVLVDGPDGGTVIESRSGPMTVSAAERGALEALLTHGEARVSDLGLDLARRLLNSGLAT</sequence>
<dbReference type="EMBL" id="JAPFQL010000054">
    <property type="protein sequence ID" value="MDC5698125.1"/>
    <property type="molecule type" value="Genomic_DNA"/>
</dbReference>
<evidence type="ECO:0000256" key="1">
    <source>
        <dbReference type="ARBA" id="ARBA00001954"/>
    </source>
</evidence>
<evidence type="ECO:0000313" key="5">
    <source>
        <dbReference type="EMBL" id="MDC5698125.1"/>
    </source>
</evidence>
<organism evidence="5 6">
    <name type="scientific">Intrasporangium calvum</name>
    <dbReference type="NCBI Taxonomy" id="53358"/>
    <lineage>
        <taxon>Bacteria</taxon>
        <taxon>Bacillati</taxon>
        <taxon>Actinomycetota</taxon>
        <taxon>Actinomycetes</taxon>
        <taxon>Micrococcales</taxon>
        <taxon>Intrasporangiaceae</taxon>
        <taxon>Intrasporangium</taxon>
    </lineage>
</organism>
<name>A0ABT5GJS7_9MICO</name>
<keyword evidence="2" id="KW-0479">Metal-binding</keyword>
<feature type="domain" description="JmjC" evidence="4">
    <location>
        <begin position="86"/>
        <end position="251"/>
    </location>
</feature>
<accession>A0ABT5GJS7</accession>
<dbReference type="InterPro" id="IPR003347">
    <property type="entry name" value="JmjC_dom"/>
</dbReference>
<feature type="non-terminal residue" evidence="5">
    <location>
        <position position="1"/>
    </location>
</feature>
<dbReference type="PANTHER" id="PTHR13096">
    <property type="entry name" value="MINA53 MYC INDUCED NUCLEAR ANTIGEN"/>
    <property type="match status" value="1"/>
</dbReference>
<comment type="caution">
    <text evidence="5">The sequence shown here is derived from an EMBL/GenBank/DDBJ whole genome shotgun (WGS) entry which is preliminary data.</text>
</comment>
<evidence type="ECO:0000256" key="3">
    <source>
        <dbReference type="ARBA" id="ARBA00023004"/>
    </source>
</evidence>
<dbReference type="Proteomes" id="UP001150259">
    <property type="component" value="Unassembled WGS sequence"/>
</dbReference>
<evidence type="ECO:0000313" key="6">
    <source>
        <dbReference type="Proteomes" id="UP001150259"/>
    </source>
</evidence>
<gene>
    <name evidence="5" type="ORF">OO014_12730</name>
</gene>
<dbReference type="Gene3D" id="2.60.120.650">
    <property type="entry name" value="Cupin"/>
    <property type="match status" value="1"/>
</dbReference>
<proteinExistence type="predicted"/>
<dbReference type="RefSeq" id="WP_272462699.1">
    <property type="nucleotide sequence ID" value="NZ_JAPFQL010000054.1"/>
</dbReference>
<evidence type="ECO:0000256" key="2">
    <source>
        <dbReference type="ARBA" id="ARBA00022723"/>
    </source>
</evidence>
<evidence type="ECO:0000259" key="4">
    <source>
        <dbReference type="PROSITE" id="PS51184"/>
    </source>
</evidence>
<keyword evidence="6" id="KW-1185">Reference proteome</keyword>
<protein>
    <submittedName>
        <fullName evidence="5">Cupin domain-containing protein</fullName>
    </submittedName>
</protein>
<dbReference type="PANTHER" id="PTHR13096:SF9">
    <property type="entry name" value="BIFUNCTIONAL LYSINE-SPECIFIC DEMETHYLASE AND HISTIDYL-HYDROXYLASE"/>
    <property type="match status" value="1"/>
</dbReference>
<reference evidence="5 6" key="1">
    <citation type="submission" date="2022-11" db="EMBL/GenBank/DDBJ databases">
        <title>Anaerobic phenanthrene biodegradation by a DNRA strain PheN6.</title>
        <authorList>
            <person name="Zhang Z."/>
        </authorList>
    </citation>
    <scope>NUCLEOTIDE SEQUENCE [LARGE SCALE GENOMIC DNA]</scope>
    <source>
        <strain evidence="5 6">PheN6</strain>
    </source>
</reference>
<keyword evidence="3" id="KW-0408">Iron</keyword>
<dbReference type="SUPFAM" id="SSF51197">
    <property type="entry name" value="Clavaminate synthase-like"/>
    <property type="match status" value="1"/>
</dbReference>
<comment type="cofactor">
    <cofactor evidence="1">
        <name>Fe(2+)</name>
        <dbReference type="ChEBI" id="CHEBI:29033"/>
    </cofactor>
</comment>
<dbReference type="InterPro" id="IPR039994">
    <property type="entry name" value="NO66-like"/>
</dbReference>
<dbReference type="Pfam" id="PF08007">
    <property type="entry name" value="JmjC_2"/>
    <property type="match status" value="1"/>
</dbReference>